<evidence type="ECO:0000259" key="2">
    <source>
        <dbReference type="PROSITE" id="PS50053"/>
    </source>
</evidence>
<gene>
    <name evidence="3" type="primary">UBQ6</name>
    <name evidence="3" type="ORF">BN14_08391</name>
</gene>
<dbReference type="SUPFAM" id="SSF54236">
    <property type="entry name" value="Ubiquitin-like"/>
    <property type="match status" value="1"/>
</dbReference>
<evidence type="ECO:0000256" key="1">
    <source>
        <dbReference type="SAM" id="MobiDB-lite"/>
    </source>
</evidence>
<dbReference type="HOGENOM" id="CLU_028134_0_0_1"/>
<dbReference type="InterPro" id="IPR000626">
    <property type="entry name" value="Ubiquitin-like_dom"/>
</dbReference>
<dbReference type="PROSITE" id="PS50053">
    <property type="entry name" value="UBIQUITIN_2"/>
    <property type="match status" value="1"/>
</dbReference>
<feature type="region of interest" description="Disordered" evidence="1">
    <location>
        <begin position="1"/>
        <end position="22"/>
    </location>
</feature>
<dbReference type="PANTHER" id="PTHR10666">
    <property type="entry name" value="UBIQUITIN"/>
    <property type="match status" value="1"/>
</dbReference>
<feature type="domain" description="Ubiquitin-like" evidence="2">
    <location>
        <begin position="150"/>
        <end position="202"/>
    </location>
</feature>
<dbReference type="SMART" id="SM00213">
    <property type="entry name" value="UBQ"/>
    <property type="match status" value="1"/>
</dbReference>
<evidence type="ECO:0000313" key="3">
    <source>
        <dbReference type="EMBL" id="CCO34296.1"/>
    </source>
</evidence>
<dbReference type="InterPro" id="IPR029071">
    <property type="entry name" value="Ubiquitin-like_domsf"/>
</dbReference>
<dbReference type="AlphaFoldDB" id="M5C4F1"/>
<dbReference type="Pfam" id="PF00240">
    <property type="entry name" value="ubiquitin"/>
    <property type="match status" value="1"/>
</dbReference>
<evidence type="ECO:0000313" key="4">
    <source>
        <dbReference type="Proteomes" id="UP000012065"/>
    </source>
</evidence>
<comment type="caution">
    <text evidence="3">The sequence shown here is derived from an EMBL/GenBank/DDBJ whole genome shotgun (WGS) entry which is preliminary data.</text>
</comment>
<protein>
    <submittedName>
        <fullName evidence="3">Polyubiquitin 9</fullName>
    </submittedName>
</protein>
<sequence>MSSRKRARKASSEADQGGAPAPPAFLVAEYKTRKVTIPRSSNYQETITSVKSTFHALEAVPNCEVLILAFLEEVQDHVQITENLWSTLLPNLMAIQIRVDNESDTLLAPPKRTSNVVPTSVEPAPVLGESVLSPSNRSIAQVQLCHDQGFNIFVEVIRGEPATKKTLTLYVCSGDTIDSVKAKIQDKEGVPPDQQRLIYMDKAWNFSEIYPPTETLTNSGKSHGQSVIWTVCAKPDGVLLDQTTNREVAYLFWEAHTNPRLLPSPPGTRPNTPVETPSLAFDPADPYLLPSQSALLPFEKVTSYIDDVLLALGLHTEARTSFITYWLPNLSKHKYIALKFLPQGEYEKAAPLNITPAPEVMTRVFMLFRGVEESQVEFWSDAVEMACKDSTIWRDIVGIEIEKVLDKSLFRVLEWGGMEVKHPVAMCN</sequence>
<dbReference type="Gene3D" id="3.10.20.90">
    <property type="entry name" value="Phosphatidylinositol 3-kinase Catalytic Subunit, Chain A, domain 1"/>
    <property type="match status" value="1"/>
</dbReference>
<organism evidence="3 4">
    <name type="scientific">Thanatephorus cucumeris (strain AG1-IB / isolate 7/3/14)</name>
    <name type="common">Lettuce bottom rot fungus</name>
    <name type="synonym">Rhizoctonia solani</name>
    <dbReference type="NCBI Taxonomy" id="1108050"/>
    <lineage>
        <taxon>Eukaryota</taxon>
        <taxon>Fungi</taxon>
        <taxon>Dikarya</taxon>
        <taxon>Basidiomycota</taxon>
        <taxon>Agaricomycotina</taxon>
        <taxon>Agaricomycetes</taxon>
        <taxon>Cantharellales</taxon>
        <taxon>Ceratobasidiaceae</taxon>
        <taxon>Rhizoctonia</taxon>
        <taxon>Rhizoctonia solani AG-1</taxon>
    </lineage>
</organism>
<dbReference type="PRINTS" id="PR00348">
    <property type="entry name" value="UBIQUITIN"/>
</dbReference>
<dbReference type="Proteomes" id="UP000012065">
    <property type="component" value="Unassembled WGS sequence"/>
</dbReference>
<proteinExistence type="predicted"/>
<dbReference type="EMBL" id="CAOJ01012878">
    <property type="protein sequence ID" value="CCO34296.1"/>
    <property type="molecule type" value="Genomic_DNA"/>
</dbReference>
<dbReference type="InterPro" id="IPR050158">
    <property type="entry name" value="Ubiquitin_ubiquitin-like"/>
</dbReference>
<dbReference type="InterPro" id="IPR019956">
    <property type="entry name" value="Ubiquitin_dom"/>
</dbReference>
<name>M5C4F1_THACB</name>
<accession>M5C4F1</accession>
<reference evidence="3 4" key="1">
    <citation type="journal article" date="2013" name="J. Biotechnol.">
        <title>Establishment and interpretation of the genome sequence of the phytopathogenic fungus Rhizoctonia solani AG1-IB isolate 7/3/14.</title>
        <authorList>
            <person name="Wibberg D.W."/>
            <person name="Jelonek L.J."/>
            <person name="Rupp O.R."/>
            <person name="Hennig M.H."/>
            <person name="Eikmeyer F.E."/>
            <person name="Goesmann A.G."/>
            <person name="Hartmann A.H."/>
            <person name="Borriss R.B."/>
            <person name="Grosch R.G."/>
            <person name="Puehler A.P."/>
            <person name="Schlueter A.S."/>
        </authorList>
    </citation>
    <scope>NUCLEOTIDE SEQUENCE [LARGE SCALE GENOMIC DNA]</scope>
    <source>
        <strain evidence="4">AG1-IB / isolate 7/3/14</strain>
    </source>
</reference>